<dbReference type="EMBL" id="BNBT01000067">
    <property type="protein sequence ID" value="GHE69689.1"/>
    <property type="molecule type" value="Genomic_DNA"/>
</dbReference>
<reference evidence="3" key="2">
    <citation type="submission" date="2020-09" db="EMBL/GenBank/DDBJ databases">
        <authorList>
            <person name="Sun Q."/>
            <person name="Ohkuma M."/>
        </authorList>
    </citation>
    <scope>NUCLEOTIDE SEQUENCE</scope>
    <source>
        <strain evidence="3">JCM 4784</strain>
    </source>
</reference>
<dbReference type="Proteomes" id="UP000608024">
    <property type="component" value="Unassembled WGS sequence"/>
</dbReference>
<reference evidence="3" key="1">
    <citation type="journal article" date="2014" name="Int. J. Syst. Evol. Microbiol.">
        <title>Complete genome sequence of Corynebacterium casei LMG S-19264T (=DSM 44701T), isolated from a smear-ripened cheese.</title>
        <authorList>
            <consortium name="US DOE Joint Genome Institute (JGI-PGF)"/>
            <person name="Walter F."/>
            <person name="Albersmeier A."/>
            <person name="Kalinowski J."/>
            <person name="Ruckert C."/>
        </authorList>
    </citation>
    <scope>NUCLEOTIDE SEQUENCE</scope>
    <source>
        <strain evidence="3">JCM 4784</strain>
    </source>
</reference>
<dbReference type="AlphaFoldDB" id="A0A919DRV5"/>
<keyword evidence="1" id="KW-0238">DNA-binding</keyword>
<accession>A0A919DRV5</accession>
<evidence type="ECO:0000313" key="3">
    <source>
        <dbReference type="EMBL" id="GHE69689.1"/>
    </source>
</evidence>
<evidence type="ECO:0000313" key="4">
    <source>
        <dbReference type="Proteomes" id="UP000608024"/>
    </source>
</evidence>
<dbReference type="GO" id="GO:0003677">
    <property type="term" value="F:DNA binding"/>
    <property type="evidence" value="ECO:0007669"/>
    <property type="project" value="UniProtKB-KW"/>
</dbReference>
<sequence length="153" mass="17027">MAASIHDLRAAWAWRRGRRLSGMRIGELSRRTGVSPRSLRYYEEQGLLRSSRSGAGQRHYSDAAVQRVSLIRQLFDAGLSSRVIATVLPCVDFPGDLGVAEETFTAMMRERDRIDADIAHLVETRDALDVLLRANSRHRAELSAAPEPVARSA</sequence>
<name>A0A919DRV5_9ACTN</name>
<dbReference type="InterPro" id="IPR000551">
    <property type="entry name" value="MerR-type_HTH_dom"/>
</dbReference>
<feature type="domain" description="HTH merR-type" evidence="2">
    <location>
        <begin position="22"/>
        <end position="90"/>
    </location>
</feature>
<dbReference type="PANTHER" id="PTHR30204">
    <property type="entry name" value="REDOX-CYCLING DRUG-SENSING TRANSCRIPTIONAL ACTIVATOR SOXR"/>
    <property type="match status" value="1"/>
</dbReference>
<dbReference type="SUPFAM" id="SSF46955">
    <property type="entry name" value="Putative DNA-binding domain"/>
    <property type="match status" value="1"/>
</dbReference>
<gene>
    <name evidence="3" type="ORF">GCM10018785_42790</name>
</gene>
<comment type="caution">
    <text evidence="3">The sequence shown here is derived from an EMBL/GenBank/DDBJ whole genome shotgun (WGS) entry which is preliminary data.</text>
</comment>
<dbReference type="PROSITE" id="PS00552">
    <property type="entry name" value="HTH_MERR_1"/>
    <property type="match status" value="1"/>
</dbReference>
<evidence type="ECO:0000256" key="1">
    <source>
        <dbReference type="ARBA" id="ARBA00023125"/>
    </source>
</evidence>
<protein>
    <submittedName>
        <fullName evidence="3">MerR family transcriptional regulator</fullName>
    </submittedName>
</protein>
<organism evidence="3 4">
    <name type="scientific">Streptomyces longispororuber</name>
    <dbReference type="NCBI Taxonomy" id="68230"/>
    <lineage>
        <taxon>Bacteria</taxon>
        <taxon>Bacillati</taxon>
        <taxon>Actinomycetota</taxon>
        <taxon>Actinomycetes</taxon>
        <taxon>Kitasatosporales</taxon>
        <taxon>Streptomycetaceae</taxon>
        <taxon>Streptomyces</taxon>
    </lineage>
</organism>
<proteinExistence type="predicted"/>
<keyword evidence="4" id="KW-1185">Reference proteome</keyword>
<dbReference type="Gene3D" id="1.10.1660.10">
    <property type="match status" value="1"/>
</dbReference>
<dbReference type="InterPro" id="IPR009061">
    <property type="entry name" value="DNA-bd_dom_put_sf"/>
</dbReference>
<dbReference type="GO" id="GO:0003700">
    <property type="term" value="F:DNA-binding transcription factor activity"/>
    <property type="evidence" value="ECO:0007669"/>
    <property type="project" value="InterPro"/>
</dbReference>
<dbReference type="SMART" id="SM00422">
    <property type="entry name" value="HTH_MERR"/>
    <property type="match status" value="1"/>
</dbReference>
<dbReference type="PRINTS" id="PR00040">
    <property type="entry name" value="HTHMERR"/>
</dbReference>
<dbReference type="Pfam" id="PF13411">
    <property type="entry name" value="MerR_1"/>
    <property type="match status" value="1"/>
</dbReference>
<dbReference type="InterPro" id="IPR047057">
    <property type="entry name" value="MerR_fam"/>
</dbReference>
<dbReference type="CDD" id="cd01282">
    <property type="entry name" value="HTH_MerR-like_sg3"/>
    <property type="match status" value="1"/>
</dbReference>
<dbReference type="PROSITE" id="PS50937">
    <property type="entry name" value="HTH_MERR_2"/>
    <property type="match status" value="1"/>
</dbReference>
<dbReference type="PANTHER" id="PTHR30204:SF97">
    <property type="entry name" value="MERR FAMILY REGULATORY PROTEIN"/>
    <property type="match status" value="1"/>
</dbReference>
<evidence type="ECO:0000259" key="2">
    <source>
        <dbReference type="PROSITE" id="PS50937"/>
    </source>
</evidence>